<dbReference type="GO" id="GO:0008270">
    <property type="term" value="F:zinc ion binding"/>
    <property type="evidence" value="ECO:0007669"/>
    <property type="project" value="UniProtKB-KW"/>
</dbReference>
<keyword evidence="1" id="KW-0479">Metal-binding</keyword>
<evidence type="ECO:0000256" key="2">
    <source>
        <dbReference type="ARBA" id="ARBA00022771"/>
    </source>
</evidence>
<dbReference type="Proteomes" id="UP000092600">
    <property type="component" value="Unassembled WGS sequence"/>
</dbReference>
<accession>A0A199VWA6</accession>
<dbReference type="AlphaFoldDB" id="A0A199VWA6"/>
<evidence type="ECO:0000256" key="1">
    <source>
        <dbReference type="ARBA" id="ARBA00022723"/>
    </source>
</evidence>
<evidence type="ECO:0000313" key="7">
    <source>
        <dbReference type="Proteomes" id="UP000092600"/>
    </source>
</evidence>
<dbReference type="GO" id="GO:0016567">
    <property type="term" value="P:protein ubiquitination"/>
    <property type="evidence" value="ECO:0007669"/>
    <property type="project" value="TreeGrafter"/>
</dbReference>
<evidence type="ECO:0000259" key="5">
    <source>
        <dbReference type="PROSITE" id="PS50089"/>
    </source>
</evidence>
<evidence type="ECO:0000256" key="3">
    <source>
        <dbReference type="ARBA" id="ARBA00022833"/>
    </source>
</evidence>
<dbReference type="InterPro" id="IPR001841">
    <property type="entry name" value="Znf_RING"/>
</dbReference>
<dbReference type="Pfam" id="PF13639">
    <property type="entry name" value="zf-RING_2"/>
    <property type="match status" value="1"/>
</dbReference>
<evidence type="ECO:0000313" key="6">
    <source>
        <dbReference type="EMBL" id="OAY81304.1"/>
    </source>
</evidence>
<sequence length="150" mass="16158">MGFPVGYSELPKPLLHILLLLAHLRRLISFLLRPLSPRSETLTLTLTLAHPIDRALPALRFDELGLPDLAHGGAWCAVCLDEFEGAAEVRRPTGCGHVFHRACLDRWILASPAAALALRTCPLCRAPLVSGDGAGDELAPLLIPLCFAPS</sequence>
<dbReference type="PANTHER" id="PTHR45969">
    <property type="entry name" value="RING ZINC FINGER PROTEIN-RELATED"/>
    <property type="match status" value="1"/>
</dbReference>
<feature type="domain" description="RING-type" evidence="5">
    <location>
        <begin position="76"/>
        <end position="125"/>
    </location>
</feature>
<dbReference type="Gene3D" id="3.30.40.10">
    <property type="entry name" value="Zinc/RING finger domain, C3HC4 (zinc finger)"/>
    <property type="match status" value="1"/>
</dbReference>
<dbReference type="SUPFAM" id="SSF57850">
    <property type="entry name" value="RING/U-box"/>
    <property type="match status" value="1"/>
</dbReference>
<dbReference type="GO" id="GO:0061630">
    <property type="term" value="F:ubiquitin protein ligase activity"/>
    <property type="evidence" value="ECO:0007669"/>
    <property type="project" value="TreeGrafter"/>
</dbReference>
<dbReference type="SMART" id="SM00184">
    <property type="entry name" value="RING"/>
    <property type="match status" value="1"/>
</dbReference>
<gene>
    <name evidence="6" type="ORF">ACMD2_19983</name>
</gene>
<organism evidence="6 7">
    <name type="scientific">Ananas comosus</name>
    <name type="common">Pineapple</name>
    <name type="synonym">Ananas ananas</name>
    <dbReference type="NCBI Taxonomy" id="4615"/>
    <lineage>
        <taxon>Eukaryota</taxon>
        <taxon>Viridiplantae</taxon>
        <taxon>Streptophyta</taxon>
        <taxon>Embryophyta</taxon>
        <taxon>Tracheophyta</taxon>
        <taxon>Spermatophyta</taxon>
        <taxon>Magnoliopsida</taxon>
        <taxon>Liliopsida</taxon>
        <taxon>Poales</taxon>
        <taxon>Bromeliaceae</taxon>
        <taxon>Bromelioideae</taxon>
        <taxon>Ananas</taxon>
    </lineage>
</organism>
<dbReference type="SMART" id="SM00744">
    <property type="entry name" value="RINGv"/>
    <property type="match status" value="1"/>
</dbReference>
<proteinExistence type="predicted"/>
<reference evidence="6 7" key="1">
    <citation type="journal article" date="2016" name="DNA Res.">
        <title>The draft genome of MD-2 pineapple using hybrid error correction of long reads.</title>
        <authorList>
            <person name="Redwan R.M."/>
            <person name="Saidin A."/>
            <person name="Kumar S.V."/>
        </authorList>
    </citation>
    <scope>NUCLEOTIDE SEQUENCE [LARGE SCALE GENOMIC DNA]</scope>
    <source>
        <strain evidence="7">cv. MD2</strain>
        <tissue evidence="6">Leaf</tissue>
    </source>
</reference>
<name>A0A199VWA6_ANACO</name>
<keyword evidence="2 4" id="KW-0863">Zinc-finger</keyword>
<dbReference type="InterPro" id="IPR013083">
    <property type="entry name" value="Znf_RING/FYVE/PHD"/>
</dbReference>
<comment type="caution">
    <text evidence="6">The sequence shown here is derived from an EMBL/GenBank/DDBJ whole genome shotgun (WGS) entry which is preliminary data.</text>
</comment>
<keyword evidence="3" id="KW-0862">Zinc</keyword>
<dbReference type="PANTHER" id="PTHR45969:SF33">
    <property type="entry name" value="RING ZINC FINGER PROTEIN-RELATED"/>
    <property type="match status" value="1"/>
</dbReference>
<dbReference type="InterPro" id="IPR011016">
    <property type="entry name" value="Znf_RING-CH"/>
</dbReference>
<evidence type="ECO:0000256" key="4">
    <source>
        <dbReference type="PROSITE-ProRule" id="PRU00175"/>
    </source>
</evidence>
<dbReference type="EMBL" id="LSRQ01000685">
    <property type="protein sequence ID" value="OAY81304.1"/>
    <property type="molecule type" value="Genomic_DNA"/>
</dbReference>
<dbReference type="PROSITE" id="PS50089">
    <property type="entry name" value="ZF_RING_2"/>
    <property type="match status" value="1"/>
</dbReference>
<protein>
    <submittedName>
        <fullName evidence="6">E3 ubiquitin-protein ligase RHA1B</fullName>
    </submittedName>
</protein>